<dbReference type="Proteomes" id="UP000799779">
    <property type="component" value="Unassembled WGS sequence"/>
</dbReference>
<evidence type="ECO:0000256" key="1">
    <source>
        <dbReference type="SAM" id="MobiDB-lite"/>
    </source>
</evidence>
<keyword evidence="3" id="KW-1185">Reference proteome</keyword>
<dbReference type="AlphaFoldDB" id="A0A6A5W3A4"/>
<dbReference type="EMBL" id="ML977654">
    <property type="protein sequence ID" value="KAF1994631.1"/>
    <property type="molecule type" value="Genomic_DNA"/>
</dbReference>
<reference evidence="2" key="1">
    <citation type="journal article" date="2020" name="Stud. Mycol.">
        <title>101 Dothideomycetes genomes: a test case for predicting lifestyles and emergence of pathogens.</title>
        <authorList>
            <person name="Haridas S."/>
            <person name="Albert R."/>
            <person name="Binder M."/>
            <person name="Bloem J."/>
            <person name="Labutti K."/>
            <person name="Salamov A."/>
            <person name="Andreopoulos B."/>
            <person name="Baker S."/>
            <person name="Barry K."/>
            <person name="Bills G."/>
            <person name="Bluhm B."/>
            <person name="Cannon C."/>
            <person name="Castanera R."/>
            <person name="Culley D."/>
            <person name="Daum C."/>
            <person name="Ezra D."/>
            <person name="Gonzalez J."/>
            <person name="Henrissat B."/>
            <person name="Kuo A."/>
            <person name="Liang C."/>
            <person name="Lipzen A."/>
            <person name="Lutzoni F."/>
            <person name="Magnuson J."/>
            <person name="Mondo S."/>
            <person name="Nolan M."/>
            <person name="Ohm R."/>
            <person name="Pangilinan J."/>
            <person name="Park H.-J."/>
            <person name="Ramirez L."/>
            <person name="Alfaro M."/>
            <person name="Sun H."/>
            <person name="Tritt A."/>
            <person name="Yoshinaga Y."/>
            <person name="Zwiers L.-H."/>
            <person name="Turgeon B."/>
            <person name="Goodwin S."/>
            <person name="Spatafora J."/>
            <person name="Crous P."/>
            <person name="Grigoriev I."/>
        </authorList>
    </citation>
    <scope>NUCLEOTIDE SEQUENCE</scope>
    <source>
        <strain evidence="2">CBS 123094</strain>
    </source>
</reference>
<feature type="region of interest" description="Disordered" evidence="1">
    <location>
        <begin position="98"/>
        <end position="134"/>
    </location>
</feature>
<accession>A0A6A5W3A4</accession>
<name>A0A6A5W3A4_9PLEO</name>
<gene>
    <name evidence="2" type="ORF">P154DRAFT_526897</name>
</gene>
<feature type="region of interest" description="Disordered" evidence="1">
    <location>
        <begin position="56"/>
        <end position="85"/>
    </location>
</feature>
<protein>
    <submittedName>
        <fullName evidence="2">Uncharacterized protein</fullName>
    </submittedName>
</protein>
<evidence type="ECO:0000313" key="2">
    <source>
        <dbReference type="EMBL" id="KAF1994631.1"/>
    </source>
</evidence>
<proteinExistence type="predicted"/>
<evidence type="ECO:0000313" key="3">
    <source>
        <dbReference type="Proteomes" id="UP000799779"/>
    </source>
</evidence>
<sequence length="134" mass="14513">MAAAKTVERNTHTHTSSLGVTDDLLESMQRYISFVERRQEELGNLCRAMRSETILHTSSADGLLTADKSSTPERPVKEPVYGATPTITSLSSDTIYLPTTLTLPSNPPSPKSRTQSSSPTVPQDLPSGANAQRK</sequence>
<organism evidence="2 3">
    <name type="scientific">Amniculicola lignicola CBS 123094</name>
    <dbReference type="NCBI Taxonomy" id="1392246"/>
    <lineage>
        <taxon>Eukaryota</taxon>
        <taxon>Fungi</taxon>
        <taxon>Dikarya</taxon>
        <taxon>Ascomycota</taxon>
        <taxon>Pezizomycotina</taxon>
        <taxon>Dothideomycetes</taxon>
        <taxon>Pleosporomycetidae</taxon>
        <taxon>Pleosporales</taxon>
        <taxon>Amniculicolaceae</taxon>
        <taxon>Amniculicola</taxon>
    </lineage>
</organism>